<evidence type="ECO:0000313" key="13">
    <source>
        <dbReference type="Proteomes" id="UP001165060"/>
    </source>
</evidence>
<feature type="domain" description="Peptidase M16 C-terminal" evidence="9">
    <location>
        <begin position="597"/>
        <end position="772"/>
    </location>
</feature>
<evidence type="ECO:0000259" key="11">
    <source>
        <dbReference type="Pfam" id="PF22456"/>
    </source>
</evidence>
<keyword evidence="5" id="KW-0862">Zinc</keyword>
<dbReference type="Proteomes" id="UP001165060">
    <property type="component" value="Unassembled WGS sequence"/>
</dbReference>
<organism evidence="12 13">
    <name type="scientific">Tetraparma gracilis</name>
    <dbReference type="NCBI Taxonomy" id="2962635"/>
    <lineage>
        <taxon>Eukaryota</taxon>
        <taxon>Sar</taxon>
        <taxon>Stramenopiles</taxon>
        <taxon>Ochrophyta</taxon>
        <taxon>Bolidophyceae</taxon>
        <taxon>Parmales</taxon>
        <taxon>Triparmaceae</taxon>
        <taxon>Tetraparma</taxon>
    </lineage>
</organism>
<dbReference type="Pfam" id="PF16187">
    <property type="entry name" value="Peptidase_M16_M"/>
    <property type="match status" value="1"/>
</dbReference>
<evidence type="ECO:0000256" key="4">
    <source>
        <dbReference type="ARBA" id="ARBA00022801"/>
    </source>
</evidence>
<evidence type="ECO:0000259" key="8">
    <source>
        <dbReference type="Pfam" id="PF00675"/>
    </source>
</evidence>
<dbReference type="Pfam" id="PF22456">
    <property type="entry name" value="PqqF-like_C_4"/>
    <property type="match status" value="1"/>
</dbReference>
<feature type="repeat" description="TPR" evidence="7">
    <location>
        <begin position="262"/>
        <end position="295"/>
    </location>
</feature>
<dbReference type="Pfam" id="PF13181">
    <property type="entry name" value="TPR_8"/>
    <property type="match status" value="1"/>
</dbReference>
<evidence type="ECO:0000259" key="9">
    <source>
        <dbReference type="Pfam" id="PF05193"/>
    </source>
</evidence>
<evidence type="ECO:0000256" key="7">
    <source>
        <dbReference type="PROSITE-ProRule" id="PRU00339"/>
    </source>
</evidence>
<dbReference type="InterPro" id="IPR011990">
    <property type="entry name" value="TPR-like_helical_dom_sf"/>
</dbReference>
<dbReference type="Gene3D" id="1.25.40.10">
    <property type="entry name" value="Tetratricopeptide repeat domain"/>
    <property type="match status" value="1"/>
</dbReference>
<dbReference type="InterPro" id="IPR032675">
    <property type="entry name" value="LRR_dom_sf"/>
</dbReference>
<dbReference type="InterPro" id="IPR007863">
    <property type="entry name" value="Peptidase_M16_C"/>
</dbReference>
<dbReference type="Pfam" id="PF13424">
    <property type="entry name" value="TPR_12"/>
    <property type="match status" value="1"/>
</dbReference>
<dbReference type="EMBL" id="BRYB01000101">
    <property type="protein sequence ID" value="GMI22764.1"/>
    <property type="molecule type" value="Genomic_DNA"/>
</dbReference>
<keyword evidence="4" id="KW-0378">Hydrolase</keyword>
<evidence type="ECO:0008006" key="14">
    <source>
        <dbReference type="Google" id="ProtNLM"/>
    </source>
</evidence>
<evidence type="ECO:0000256" key="5">
    <source>
        <dbReference type="ARBA" id="ARBA00022833"/>
    </source>
</evidence>
<dbReference type="SUPFAM" id="SSF63411">
    <property type="entry name" value="LuxS/MPP-like metallohydrolase"/>
    <property type="match status" value="4"/>
</dbReference>
<dbReference type="InterPro" id="IPR050626">
    <property type="entry name" value="Peptidase_M16"/>
</dbReference>
<comment type="caution">
    <text evidence="12">The sequence shown here is derived from an EMBL/GenBank/DDBJ whole genome shotgun (WGS) entry which is preliminary data.</text>
</comment>
<keyword evidence="13" id="KW-1185">Reference proteome</keyword>
<dbReference type="InterPro" id="IPR001431">
    <property type="entry name" value="Pept_M16_Zn_BS"/>
</dbReference>
<dbReference type="Gene3D" id="3.30.830.10">
    <property type="entry name" value="Metalloenzyme, LuxS/M16 peptidase-like"/>
    <property type="match status" value="4"/>
</dbReference>
<dbReference type="InterPro" id="IPR054734">
    <property type="entry name" value="PqqF-like_C_4"/>
</dbReference>
<name>A0ABQ6MBJ2_9STRA</name>
<dbReference type="SMART" id="SM00028">
    <property type="entry name" value="TPR"/>
    <property type="match status" value="3"/>
</dbReference>
<feature type="domain" description="Peptidase M16 middle/third" evidence="10">
    <location>
        <begin position="781"/>
        <end position="1068"/>
    </location>
</feature>
<sequence>MYSNLQSLMGMELITSIGGGCYYCCPLSDLVGLSPDLAAIPDACFAGTKLKSFTGCPAVTIINDSAFRGCKQLESIDGWPLSVKSIGEGAFFRCGSVLPEELTKDYGDPVLILAYLNAKARPGYRYQILIETDAGRGDGVDPLLRRIAGLPPELVREHILPFVVGKAQTRDDALALNLMAECHLSGKKEMALSLYGTSLKIFAALEGAEPDMGIDIMASIALTYNLMGDNDRAVEEYNKALEMAMAAGSSASRWGCEGKETARMMHNLGNTYSDMEDFEKALELFETSLALRTKAGEDAGTLLDTLKRIADTHLDMLNYTRAISEMIADAAENLGSVLLNGGEAFAAKLEALRVRYPGVGEEEQEEEDEEGACQRACGKCPQAWQSFFLSGLSAPHFGHSQPELEHDEASFADVTQSPSDSRAYQHQVLPNGLSVLLISDPTTDKSAAALDVRVGHLSDPAELPGLAHFLEHMLFMGTKKYPDENEYNVFLAQHGGSSNAYTDTEDTNYYFDVNADHFEGAVDRFAQFFVEPLFAPSAVERETLAVNSENSKNVQVDFWRSFQLLKSLARKDHPFTKFGTGNSETLRDDPEKGIVVRDELLKFHEQYYAASVMKLVMYGKESIEELSALAAKYFSGIDSKPLSPPVFPGEPYTKTELSRQLNVVPIKDSRSLDLNFPMPPIQALYKSKPLNYLSHLIGHESGGSIISELRAKNLANDLYAGPSRSCSDWSSFVISADLTDKGLECTDEVCDVIFSYINMLKKEGPKEWIHEENSAVSSTNFRFLSKSRPIDYVCSLSGRMQTYAPADILCGAYLTPTYLPDVIAEMCNRLTPDNMILSVVSRAFKDKTDLTEKWYGTEYSDTPIDPAKIARLSSITMPSSVLHLPLPNELIATDFALRYETAATRPALAIPKLLVNDELSRLWHKPDVTFGMPKLNVMVCLTTPLSYSNPDQYCLSQLYTTVLTELMNEFSYMASMASLSVSVRSSRSGIEFTLAGYNHKLHKLLEQVLATVTSFNESVEVSLFERLKDKLLKQMKNFAFSATYSLTSQATDLTLGPTAFSVTDRIEAMEGLTLDDLKMFSKQILTRCGTELLVHGNANEEEARRFLEILHATLKPKKLFESAVPVLRVVQLAEGGDYILKFPGLNPDETNCCVHNVYQIGEVSIENSSMIHFVTHMMSEPAFDILRTQEQLGYVVHTSAKVSEATISIQFIIQGDGNSPQHVDARIEAFIATFRTMLANMPAAEFENHRTAVVEKLMEKDKNLNEESGRMWGQVANGRYIFDRNVRECEIIGKVSSNEVLAFFDCHMAREGRSRRKWSCQCFGKSYVKDIGAGGEGGAGLVEIKEGGSVAFKKNSVLWPGNPAVVFGAFM</sequence>
<feature type="domain" description="Coenzyme PQQ synthesis protein F-like C-terminal lobe" evidence="11">
    <location>
        <begin position="1175"/>
        <end position="1272"/>
    </location>
</feature>
<dbReference type="PANTHER" id="PTHR43690">
    <property type="entry name" value="NARDILYSIN"/>
    <property type="match status" value="1"/>
</dbReference>
<proteinExistence type="inferred from homology"/>
<evidence type="ECO:0000313" key="12">
    <source>
        <dbReference type="EMBL" id="GMI22764.1"/>
    </source>
</evidence>
<dbReference type="Pfam" id="PF13306">
    <property type="entry name" value="LRR_5"/>
    <property type="match status" value="1"/>
</dbReference>
<dbReference type="Pfam" id="PF05193">
    <property type="entry name" value="Peptidase_M16_C"/>
    <property type="match status" value="1"/>
</dbReference>
<evidence type="ECO:0000256" key="2">
    <source>
        <dbReference type="ARBA" id="ARBA00022670"/>
    </source>
</evidence>
<protein>
    <recommendedName>
        <fullName evidence="14">Insulin-degrading enzyme</fullName>
    </recommendedName>
</protein>
<reference evidence="12 13" key="1">
    <citation type="journal article" date="2023" name="Commun. Biol.">
        <title>Genome analysis of Parmales, the sister group of diatoms, reveals the evolutionary specialization of diatoms from phago-mixotrophs to photoautotrophs.</title>
        <authorList>
            <person name="Ban H."/>
            <person name="Sato S."/>
            <person name="Yoshikawa S."/>
            <person name="Yamada K."/>
            <person name="Nakamura Y."/>
            <person name="Ichinomiya M."/>
            <person name="Sato N."/>
            <person name="Blanc-Mathieu R."/>
            <person name="Endo H."/>
            <person name="Kuwata A."/>
            <person name="Ogata H."/>
        </authorList>
    </citation>
    <scope>NUCLEOTIDE SEQUENCE [LARGE SCALE GENOMIC DNA]</scope>
</reference>
<evidence type="ECO:0000256" key="1">
    <source>
        <dbReference type="ARBA" id="ARBA00007261"/>
    </source>
</evidence>
<evidence type="ECO:0000256" key="6">
    <source>
        <dbReference type="ARBA" id="ARBA00023049"/>
    </source>
</evidence>
<feature type="domain" description="Peptidase M16 N-terminal" evidence="8">
    <location>
        <begin position="435"/>
        <end position="569"/>
    </location>
</feature>
<dbReference type="InterPro" id="IPR011765">
    <property type="entry name" value="Pept_M16_N"/>
</dbReference>
<accession>A0ABQ6MBJ2</accession>
<keyword evidence="3" id="KW-0479">Metal-binding</keyword>
<dbReference type="InterPro" id="IPR032632">
    <property type="entry name" value="Peptidase_M16_M"/>
</dbReference>
<keyword evidence="6" id="KW-0482">Metalloprotease</keyword>
<feature type="repeat" description="TPR" evidence="7">
    <location>
        <begin position="214"/>
        <end position="247"/>
    </location>
</feature>
<comment type="similarity">
    <text evidence="1">Belongs to the peptidase M16 family.</text>
</comment>
<dbReference type="PROSITE" id="PS00143">
    <property type="entry name" value="INSULINASE"/>
    <property type="match status" value="1"/>
</dbReference>
<gene>
    <name evidence="12" type="ORF">TeGR_g639</name>
</gene>
<dbReference type="PANTHER" id="PTHR43690:SF18">
    <property type="entry name" value="INSULIN-DEGRADING ENZYME-RELATED"/>
    <property type="match status" value="1"/>
</dbReference>
<evidence type="ECO:0000259" key="10">
    <source>
        <dbReference type="Pfam" id="PF16187"/>
    </source>
</evidence>
<dbReference type="InterPro" id="IPR026906">
    <property type="entry name" value="LRR_5"/>
</dbReference>
<dbReference type="Pfam" id="PF00675">
    <property type="entry name" value="Peptidase_M16"/>
    <property type="match status" value="1"/>
</dbReference>
<dbReference type="InterPro" id="IPR011249">
    <property type="entry name" value="Metalloenz_LuxS/M16"/>
</dbReference>
<evidence type="ECO:0000256" key="3">
    <source>
        <dbReference type="ARBA" id="ARBA00022723"/>
    </source>
</evidence>
<dbReference type="SUPFAM" id="SSF48452">
    <property type="entry name" value="TPR-like"/>
    <property type="match status" value="1"/>
</dbReference>
<dbReference type="InterPro" id="IPR019734">
    <property type="entry name" value="TPR_rpt"/>
</dbReference>
<keyword evidence="2" id="KW-0645">Protease</keyword>
<keyword evidence="7" id="KW-0802">TPR repeat</keyword>
<dbReference type="Gene3D" id="3.80.10.10">
    <property type="entry name" value="Ribonuclease Inhibitor"/>
    <property type="match status" value="1"/>
</dbReference>
<dbReference type="PROSITE" id="PS50005">
    <property type="entry name" value="TPR"/>
    <property type="match status" value="2"/>
</dbReference>